<feature type="domain" description="N-acetyltransferase" evidence="2">
    <location>
        <begin position="1"/>
        <end position="162"/>
    </location>
</feature>
<protein>
    <recommendedName>
        <fullName evidence="2">N-acetyltransferase domain-containing protein</fullName>
    </recommendedName>
</protein>
<evidence type="ECO:0000313" key="3">
    <source>
        <dbReference type="EMBL" id="CAA9504438.1"/>
    </source>
</evidence>
<evidence type="ECO:0000259" key="2">
    <source>
        <dbReference type="PROSITE" id="PS51186"/>
    </source>
</evidence>
<organism evidence="3">
    <name type="scientific">uncultured Rubrobacteraceae bacterium</name>
    <dbReference type="NCBI Taxonomy" id="349277"/>
    <lineage>
        <taxon>Bacteria</taxon>
        <taxon>Bacillati</taxon>
        <taxon>Actinomycetota</taxon>
        <taxon>Rubrobacteria</taxon>
        <taxon>Rubrobacterales</taxon>
        <taxon>Rubrobacteraceae</taxon>
        <taxon>environmental samples</taxon>
    </lineage>
</organism>
<reference evidence="3" key="1">
    <citation type="submission" date="2020-02" db="EMBL/GenBank/DDBJ databases">
        <authorList>
            <person name="Meier V. D."/>
        </authorList>
    </citation>
    <scope>NUCLEOTIDE SEQUENCE</scope>
    <source>
        <strain evidence="3">AVDCRST_MAG05</strain>
    </source>
</reference>
<dbReference type="GO" id="GO:0016747">
    <property type="term" value="F:acyltransferase activity, transferring groups other than amino-acyl groups"/>
    <property type="evidence" value="ECO:0007669"/>
    <property type="project" value="InterPro"/>
</dbReference>
<proteinExistence type="predicted"/>
<accession>A0A6J4SSZ3</accession>
<dbReference type="SUPFAM" id="SSF55729">
    <property type="entry name" value="Acyl-CoA N-acyltransferases (Nat)"/>
    <property type="match status" value="2"/>
</dbReference>
<feature type="region of interest" description="Disordered" evidence="1">
    <location>
        <begin position="298"/>
        <end position="318"/>
    </location>
</feature>
<gene>
    <name evidence="3" type="ORF">AVDCRST_MAG05-2644</name>
</gene>
<dbReference type="AlphaFoldDB" id="A0A6J4SSZ3"/>
<dbReference type="Gene3D" id="3.40.630.30">
    <property type="match status" value="1"/>
</dbReference>
<evidence type="ECO:0000256" key="1">
    <source>
        <dbReference type="SAM" id="MobiDB-lite"/>
    </source>
</evidence>
<dbReference type="InterPro" id="IPR000182">
    <property type="entry name" value="GNAT_dom"/>
</dbReference>
<dbReference type="EMBL" id="CADCVM010000290">
    <property type="protein sequence ID" value="CAA9504438.1"/>
    <property type="molecule type" value="Genomic_DNA"/>
</dbReference>
<sequence length="318" mass="35530">MRTRPIRPGEIDPFVDATVRPGHREDTKQYLQSMFAAGSMRPEWCFVIQEGDDRPLGRVAFWTLPGTEKPFALVLFEVPWEGGHAGVGTRLLGDVLDEARRLGADRIEHVLDTPPMRPQFQHHPGKRLEVLEGAGFAFRRETDRFHRRGEEPPPVPGRLSFRTLQEVGEAAFVDAMMRVSEGTLDREIREERTRLGPLWAARDFFEDARRVEHDPSWWRLAYDGPGGDLATLVMSAESPGFLTIFYVGVVPEMRGQRYVDELLAAATTALLGARVQGGGEKPLWADTDVTNAPMAAAFGRDGRGSRRGESTSLISLQP</sequence>
<name>A0A6J4SSZ3_9ACTN</name>
<dbReference type="PROSITE" id="PS51186">
    <property type="entry name" value="GNAT"/>
    <property type="match status" value="1"/>
</dbReference>
<dbReference type="InterPro" id="IPR016181">
    <property type="entry name" value="Acyl_CoA_acyltransferase"/>
</dbReference>
<feature type="compositionally biased region" description="Basic and acidic residues" evidence="1">
    <location>
        <begin position="300"/>
        <end position="309"/>
    </location>
</feature>